<dbReference type="Gene3D" id="3.30.565.10">
    <property type="entry name" value="Histidine kinase-like ATPase, C-terminal domain"/>
    <property type="match status" value="1"/>
</dbReference>
<feature type="transmembrane region" description="Helical" evidence="4">
    <location>
        <begin position="546"/>
        <end position="566"/>
    </location>
</feature>
<evidence type="ECO:0000313" key="7">
    <source>
        <dbReference type="Proteomes" id="UP000759246"/>
    </source>
</evidence>
<feature type="transmembrane region" description="Helical" evidence="4">
    <location>
        <begin position="16"/>
        <end position="36"/>
    </location>
</feature>
<feature type="non-terminal residue" evidence="6">
    <location>
        <position position="764"/>
    </location>
</feature>
<reference evidence="6" key="1">
    <citation type="submission" date="2020-04" db="EMBL/GenBank/DDBJ databases">
        <title>Deep metagenomics examines the oral microbiome during advanced dental caries in children, revealing novel taxa and co-occurrences with host molecules.</title>
        <authorList>
            <person name="Baker J.L."/>
            <person name="Morton J.T."/>
            <person name="Dinis M."/>
            <person name="Alvarez R."/>
            <person name="Tran N.C."/>
            <person name="Knight R."/>
            <person name="Edlund A."/>
        </authorList>
    </citation>
    <scope>NUCLEOTIDE SEQUENCE</scope>
    <source>
        <strain evidence="6">JCVI_30_bin.13</strain>
    </source>
</reference>
<feature type="transmembrane region" description="Helical" evidence="4">
    <location>
        <begin position="132"/>
        <end position="148"/>
    </location>
</feature>
<dbReference type="AlphaFoldDB" id="A0A929RR05"/>
<feature type="transmembrane region" description="Helical" evidence="4">
    <location>
        <begin position="520"/>
        <end position="540"/>
    </location>
</feature>
<dbReference type="InterPro" id="IPR050482">
    <property type="entry name" value="Sensor_HK_TwoCompSys"/>
</dbReference>
<evidence type="ECO:0000313" key="6">
    <source>
        <dbReference type="EMBL" id="MBF0966644.1"/>
    </source>
</evidence>
<gene>
    <name evidence="6" type="ORF">HXK09_05735</name>
</gene>
<dbReference type="GO" id="GO:0005524">
    <property type="term" value="F:ATP binding"/>
    <property type="evidence" value="ECO:0007669"/>
    <property type="project" value="UniProtKB-KW"/>
</dbReference>
<keyword evidence="4" id="KW-1133">Transmembrane helix</keyword>
<dbReference type="SUPFAM" id="SSF55874">
    <property type="entry name" value="ATPase domain of HSP90 chaperone/DNA topoisomerase II/histidine kinase"/>
    <property type="match status" value="1"/>
</dbReference>
<name>A0A929RR05_9ACTO</name>
<organism evidence="6 7">
    <name type="scientific">Actinomyces bouchesdurhonensis</name>
    <dbReference type="NCBI Taxonomy" id="1852361"/>
    <lineage>
        <taxon>Bacteria</taxon>
        <taxon>Bacillati</taxon>
        <taxon>Actinomycetota</taxon>
        <taxon>Actinomycetes</taxon>
        <taxon>Actinomycetales</taxon>
        <taxon>Actinomycetaceae</taxon>
        <taxon>Actinomyces</taxon>
    </lineage>
</organism>
<feature type="transmembrane region" description="Helical" evidence="4">
    <location>
        <begin position="94"/>
        <end position="112"/>
    </location>
</feature>
<keyword evidence="3" id="KW-0902">Two-component regulatory system</keyword>
<sequence length="764" mass="82317">MHPRTLGPYALQMQRLIILTCVLAAIFITIISGPQLVPLGLSRAELAQWVVYSPNLILPLCAGACALAAMLKAVTTRKHTYMWTDTGWFILTRLYLAFYLALIVACAFLPAINLGSPVPPVYFHAIASDTNPILALYPLAAISCIAVLRGRYTAAYLSAIAPLQILVMMSANPDNKLLETSVGPLFFLLTAMANAGMLEWALMIVRGLDQTRANARDAERALAGERAQGRARARSNGLIHDYVLSALILAFKRGIDDIEVRAAAHSALCALVPAPPSNGFMDAAQIRGAFEALVRSRHAHWKVACHLPAKGWQIPAQVGAEVVAATHEALNNVRLHAGSDTSDPSQPARCHVVVSAGADSMRVTITDTGQGFDLERLAEGRHGVRGSIVKRMESVGGHATLASKSGGGTLVTLEWHDPQSRRFKPREAIRSAFAWRPRAGTRDKDPSRTAWDSQVRAVAESRGARLLVLVGVVFHSYVVAIEFSHGAYSHRGPVILSLAIMAVAGTLLVAPWPDRVPPKLVTWGSAVVIGVSNLLALTPIRVASAWPGWSGWSAGASMFLAVLLLLRQRTAEAVVGCVGFVVAVGAWVALSGRPPGLVFTFTIGHIITFFFWFALVSWSGIATSAIERSLKAEEQARLERELQVSINSAMAVKLADVSVRVRGTLEALRDEEVTPEIAMEARLLEAELRDEIRAPYFTGTEVVAAARRARSRGVEVVLFDDRGDATRGGGTEYEERLRARIVERAVAALDEAGAGRVVVRACPA</sequence>
<evidence type="ECO:0000256" key="4">
    <source>
        <dbReference type="SAM" id="Phobius"/>
    </source>
</evidence>
<keyword evidence="4" id="KW-0472">Membrane</keyword>
<dbReference type="EMBL" id="JABZGF010000163">
    <property type="protein sequence ID" value="MBF0966644.1"/>
    <property type="molecule type" value="Genomic_DNA"/>
</dbReference>
<dbReference type="PANTHER" id="PTHR24421:SF61">
    <property type="entry name" value="OXYGEN SENSOR HISTIDINE KINASE NREB"/>
    <property type="match status" value="1"/>
</dbReference>
<accession>A0A929RR05</accession>
<evidence type="ECO:0000256" key="2">
    <source>
        <dbReference type="ARBA" id="ARBA00022777"/>
    </source>
</evidence>
<comment type="caution">
    <text evidence="6">The sequence shown here is derived from an EMBL/GenBank/DDBJ whole genome shotgun (WGS) entry which is preliminary data.</text>
</comment>
<dbReference type="InterPro" id="IPR036890">
    <property type="entry name" value="HATPase_C_sf"/>
</dbReference>
<feature type="transmembrane region" description="Helical" evidence="4">
    <location>
        <begin position="573"/>
        <end position="590"/>
    </location>
</feature>
<dbReference type="PANTHER" id="PTHR24421">
    <property type="entry name" value="NITRATE/NITRITE SENSOR PROTEIN NARX-RELATED"/>
    <property type="match status" value="1"/>
</dbReference>
<protein>
    <submittedName>
        <fullName evidence="6">ATP-binding protein</fullName>
    </submittedName>
</protein>
<evidence type="ECO:0000256" key="1">
    <source>
        <dbReference type="ARBA" id="ARBA00022679"/>
    </source>
</evidence>
<feature type="transmembrane region" description="Helical" evidence="4">
    <location>
        <begin position="185"/>
        <end position="205"/>
    </location>
</feature>
<keyword evidence="1" id="KW-0808">Transferase</keyword>
<feature type="transmembrane region" description="Helical" evidence="4">
    <location>
        <begin position="155"/>
        <end position="173"/>
    </location>
</feature>
<feature type="transmembrane region" description="Helical" evidence="4">
    <location>
        <begin position="494"/>
        <end position="513"/>
    </location>
</feature>
<keyword evidence="4" id="KW-0812">Transmembrane</keyword>
<keyword evidence="2" id="KW-0418">Kinase</keyword>
<proteinExistence type="predicted"/>
<keyword evidence="6" id="KW-0547">Nucleotide-binding</keyword>
<feature type="transmembrane region" description="Helical" evidence="4">
    <location>
        <begin position="56"/>
        <end position="74"/>
    </location>
</feature>
<feature type="transmembrane region" description="Helical" evidence="4">
    <location>
        <begin position="466"/>
        <end position="488"/>
    </location>
</feature>
<dbReference type="GO" id="GO:0000160">
    <property type="term" value="P:phosphorelay signal transduction system"/>
    <property type="evidence" value="ECO:0007669"/>
    <property type="project" value="UniProtKB-KW"/>
</dbReference>
<dbReference type="Proteomes" id="UP000759246">
    <property type="component" value="Unassembled WGS sequence"/>
</dbReference>
<dbReference type="InterPro" id="IPR003594">
    <property type="entry name" value="HATPase_dom"/>
</dbReference>
<evidence type="ECO:0000259" key="5">
    <source>
        <dbReference type="Pfam" id="PF02518"/>
    </source>
</evidence>
<feature type="domain" description="Histidine kinase/HSP90-like ATPase" evidence="5">
    <location>
        <begin position="327"/>
        <end position="416"/>
    </location>
</feature>
<evidence type="ECO:0000256" key="3">
    <source>
        <dbReference type="ARBA" id="ARBA00023012"/>
    </source>
</evidence>
<dbReference type="GO" id="GO:0016301">
    <property type="term" value="F:kinase activity"/>
    <property type="evidence" value="ECO:0007669"/>
    <property type="project" value="UniProtKB-KW"/>
</dbReference>
<keyword evidence="6" id="KW-0067">ATP-binding</keyword>
<dbReference type="Pfam" id="PF02518">
    <property type="entry name" value="HATPase_c"/>
    <property type="match status" value="1"/>
</dbReference>
<feature type="transmembrane region" description="Helical" evidence="4">
    <location>
        <begin position="596"/>
        <end position="621"/>
    </location>
</feature>